<organism evidence="2 3">
    <name type="scientific">Opisthorchis viverrini</name>
    <name type="common">Southeast Asian liver fluke</name>
    <dbReference type="NCBI Taxonomy" id="6198"/>
    <lineage>
        <taxon>Eukaryota</taxon>
        <taxon>Metazoa</taxon>
        <taxon>Spiralia</taxon>
        <taxon>Lophotrochozoa</taxon>
        <taxon>Platyhelminthes</taxon>
        <taxon>Trematoda</taxon>
        <taxon>Digenea</taxon>
        <taxon>Opisthorchiida</taxon>
        <taxon>Opisthorchiata</taxon>
        <taxon>Opisthorchiidae</taxon>
        <taxon>Opisthorchis</taxon>
    </lineage>
</organism>
<feature type="region of interest" description="Disordered" evidence="1">
    <location>
        <begin position="86"/>
        <end position="116"/>
    </location>
</feature>
<proteinExistence type="predicted"/>
<reference evidence="2 3" key="1">
    <citation type="submission" date="2013-11" db="EMBL/GenBank/DDBJ databases">
        <title>Opisthorchis viverrini - life in the bile duct.</title>
        <authorList>
            <person name="Young N.D."/>
            <person name="Nagarajan N."/>
            <person name="Lin S.J."/>
            <person name="Korhonen P.K."/>
            <person name="Jex A.R."/>
            <person name="Hall R.S."/>
            <person name="Safavi-Hemami H."/>
            <person name="Kaewkong W."/>
            <person name="Bertrand D."/>
            <person name="Gao S."/>
            <person name="Seet Q."/>
            <person name="Wongkham S."/>
            <person name="Teh B.T."/>
            <person name="Wongkham C."/>
            <person name="Intapan P.M."/>
            <person name="Maleewong W."/>
            <person name="Yang X."/>
            <person name="Hu M."/>
            <person name="Wang Z."/>
            <person name="Hofmann A."/>
            <person name="Sternberg P.W."/>
            <person name="Tan P."/>
            <person name="Wang J."/>
            <person name="Gasser R.B."/>
        </authorList>
    </citation>
    <scope>NUCLEOTIDE SEQUENCE [LARGE SCALE GENOMIC DNA]</scope>
</reference>
<dbReference type="OrthoDB" id="247013at2759"/>
<name>A0A075AIP6_OPIVI</name>
<accession>A0A075AIP6</accession>
<evidence type="ECO:0000313" key="3">
    <source>
        <dbReference type="Proteomes" id="UP000054324"/>
    </source>
</evidence>
<sequence length="116" mass="12563">MQISALANTLPHAESIKSSSTPFFHYIELSLKDLGNDEFVSLVECSVCLRVCSIVVYFKFDACSSGFYRSAVTPFRCLAAMLPEGSTRSGILPGCPSLDRGVGRQRSGSNHGPSRQ</sequence>
<protein>
    <submittedName>
        <fullName evidence="2">Uncharacterized protein</fullName>
    </submittedName>
</protein>
<evidence type="ECO:0000313" key="2">
    <source>
        <dbReference type="EMBL" id="KER31999.1"/>
    </source>
</evidence>
<dbReference type="AlphaFoldDB" id="A0A075AIP6"/>
<keyword evidence="3" id="KW-1185">Reference proteome</keyword>
<dbReference type="KEGG" id="ovi:T265_01926"/>
<feature type="compositionally biased region" description="Polar residues" evidence="1">
    <location>
        <begin position="106"/>
        <end position="116"/>
    </location>
</feature>
<dbReference type="GeneID" id="20316114"/>
<evidence type="ECO:0000256" key="1">
    <source>
        <dbReference type="SAM" id="MobiDB-lite"/>
    </source>
</evidence>
<dbReference type="RefSeq" id="XP_009164316.1">
    <property type="nucleotide sequence ID" value="XM_009166052.1"/>
</dbReference>
<gene>
    <name evidence="2" type="ORF">T265_01926</name>
</gene>
<dbReference type="EMBL" id="KL596639">
    <property type="protein sequence ID" value="KER31999.1"/>
    <property type="molecule type" value="Genomic_DNA"/>
</dbReference>
<dbReference type="CTD" id="20316114"/>
<dbReference type="Proteomes" id="UP000054324">
    <property type="component" value="Unassembled WGS sequence"/>
</dbReference>